<dbReference type="AlphaFoldDB" id="A0A7W2M668"/>
<evidence type="ECO:0000313" key="6">
    <source>
        <dbReference type="EMBL" id="MBA6153408.1"/>
    </source>
</evidence>
<feature type="binding site" evidence="4">
    <location>
        <position position="86"/>
    </location>
    <ligand>
        <name>Mg(2+)</name>
        <dbReference type="ChEBI" id="CHEBI:18420"/>
        <label>2</label>
    </ligand>
</feature>
<dbReference type="GO" id="GO:0000287">
    <property type="term" value="F:magnesium ion binding"/>
    <property type="evidence" value="ECO:0007669"/>
    <property type="project" value="UniProtKB-UniRule"/>
</dbReference>
<dbReference type="GO" id="GO:0000103">
    <property type="term" value="P:sulfate assimilation"/>
    <property type="evidence" value="ECO:0007669"/>
    <property type="project" value="TreeGrafter"/>
</dbReference>
<dbReference type="GO" id="GO:0008441">
    <property type="term" value="F:3'(2'),5'-bisphosphate nucleotidase activity"/>
    <property type="evidence" value="ECO:0007669"/>
    <property type="project" value="UniProtKB-UniRule"/>
</dbReference>
<accession>A0A7W2M668</accession>
<dbReference type="GO" id="GO:0050427">
    <property type="term" value="P:3'-phosphoadenosine 5'-phosphosulfate metabolic process"/>
    <property type="evidence" value="ECO:0007669"/>
    <property type="project" value="TreeGrafter"/>
</dbReference>
<dbReference type="FunFam" id="3.40.190.80:FF:000005">
    <property type="entry name" value="3'(2'),5'-bisphosphate nucleotidase CysQ"/>
    <property type="match status" value="1"/>
</dbReference>
<comment type="cofactor">
    <cofactor evidence="4 5">
        <name>Mg(2+)</name>
        <dbReference type="ChEBI" id="CHEBI:18420"/>
    </cofactor>
</comment>
<keyword evidence="4" id="KW-0378">Hydrolase</keyword>
<gene>
    <name evidence="4" type="primary">cysQ</name>
    <name evidence="6" type="ORF">H3Z82_11770</name>
</gene>
<evidence type="ECO:0000313" key="7">
    <source>
        <dbReference type="Proteomes" id="UP000541857"/>
    </source>
</evidence>
<dbReference type="SUPFAM" id="SSF56655">
    <property type="entry name" value="Carbohydrate phosphatase"/>
    <property type="match status" value="1"/>
</dbReference>
<feature type="binding site" evidence="5">
    <location>
        <position position="88"/>
    </location>
    <ligand>
        <name>Mg(2+)</name>
        <dbReference type="ChEBI" id="CHEBI:18420"/>
        <label>1</label>
        <note>catalytic</note>
    </ligand>
</feature>
<dbReference type="EMBL" id="JACGLT010000008">
    <property type="protein sequence ID" value="MBA6153408.1"/>
    <property type="molecule type" value="Genomic_DNA"/>
</dbReference>
<feature type="binding site" evidence="4">
    <location>
        <begin position="88"/>
        <end position="91"/>
    </location>
    <ligand>
        <name>substrate</name>
    </ligand>
</feature>
<evidence type="ECO:0000256" key="3">
    <source>
        <dbReference type="ARBA" id="ARBA00022842"/>
    </source>
</evidence>
<feature type="binding site" evidence="5">
    <location>
        <position position="86"/>
    </location>
    <ligand>
        <name>Mg(2+)</name>
        <dbReference type="ChEBI" id="CHEBI:18420"/>
        <label>1</label>
        <note>catalytic</note>
    </ligand>
</feature>
<sequence>MPNFLPLQTAITAALEAGKVILDIYNSDDFEVELKEDHSPLTKADTAAHHVIMAHLSATDIPVLSEEGKAIPYTIRKDWKQLWIVDPIDGTKEFIKRNGEFTVNIALIENQKPILGVIFVPVSGDLYFSCLALPAEVIHADGRRASSISSSTSISGAFKVKVKDLNHYSIEALIAAAAQLPLHKANNNFTILASRSHPSEATATYIQKMRQKYGEVKIVAKGSSLKFCLIAEGQADSYPKFGPTMEWDTAAGQAICKQAGVEVIDWKTMQPLRYNKKNLLNPWFVVQKQMPF</sequence>
<feature type="binding site" evidence="4">
    <location>
        <position position="86"/>
    </location>
    <ligand>
        <name>Mg(2+)</name>
        <dbReference type="ChEBI" id="CHEBI:18420"/>
        <label>1</label>
    </ligand>
</feature>
<feature type="binding site" evidence="4">
    <location>
        <position position="248"/>
    </location>
    <ligand>
        <name>Mg(2+)</name>
        <dbReference type="ChEBI" id="CHEBI:18420"/>
        <label>2</label>
    </ligand>
</feature>
<comment type="caution">
    <text evidence="6">The sequence shown here is derived from an EMBL/GenBank/DDBJ whole genome shotgun (WGS) entry which is preliminary data.</text>
</comment>
<dbReference type="Gene3D" id="3.40.190.80">
    <property type="match status" value="1"/>
</dbReference>
<evidence type="ECO:0000256" key="4">
    <source>
        <dbReference type="HAMAP-Rule" id="MF_02095"/>
    </source>
</evidence>
<keyword evidence="4" id="KW-1003">Cell membrane</keyword>
<dbReference type="PANTHER" id="PTHR43028">
    <property type="entry name" value="3'(2'),5'-BISPHOSPHATE NUCLEOTIDASE 1"/>
    <property type="match status" value="1"/>
</dbReference>
<dbReference type="InterPro" id="IPR000760">
    <property type="entry name" value="Inositol_monophosphatase-like"/>
</dbReference>
<evidence type="ECO:0000256" key="1">
    <source>
        <dbReference type="ARBA" id="ARBA00001625"/>
    </source>
</evidence>
<dbReference type="InterPro" id="IPR020583">
    <property type="entry name" value="Inositol_monoP_metal-BS"/>
</dbReference>
<comment type="subcellular location">
    <subcellularLocation>
        <location evidence="4">Cell membrane</location>
        <topology evidence="4">Peripheral membrane protein</topology>
        <orientation evidence="4">Cytoplasmic side</orientation>
    </subcellularLocation>
</comment>
<dbReference type="Gene3D" id="3.30.540.10">
    <property type="entry name" value="Fructose-1,6-Bisphosphatase, subunit A, domain 1"/>
    <property type="match status" value="1"/>
</dbReference>
<evidence type="ECO:0000256" key="5">
    <source>
        <dbReference type="PIRSR" id="PIRSR600760-2"/>
    </source>
</evidence>
<dbReference type="InterPro" id="IPR050725">
    <property type="entry name" value="CysQ/Inositol_MonoPase"/>
</dbReference>
<comment type="function">
    <text evidence="4">Converts adenosine-3',5'-bisphosphate (PAP) to AMP.</text>
</comment>
<name>A0A7W2M668_9FLAO</name>
<feature type="binding site" evidence="4">
    <location>
        <position position="248"/>
    </location>
    <ligand>
        <name>substrate</name>
    </ligand>
</feature>
<dbReference type="EC" id="3.1.3.7" evidence="4"/>
<dbReference type="CDD" id="cd01638">
    <property type="entry name" value="CysQ"/>
    <property type="match status" value="1"/>
</dbReference>
<dbReference type="PANTHER" id="PTHR43028:SF5">
    <property type="entry name" value="3'(2'),5'-BISPHOSPHATE NUCLEOTIDASE 1"/>
    <property type="match status" value="1"/>
</dbReference>
<feature type="binding site" evidence="4">
    <location>
        <position position="66"/>
    </location>
    <ligand>
        <name>Mg(2+)</name>
        <dbReference type="ChEBI" id="CHEBI:18420"/>
        <label>1</label>
    </ligand>
</feature>
<evidence type="ECO:0000256" key="2">
    <source>
        <dbReference type="ARBA" id="ARBA00022723"/>
    </source>
</evidence>
<organism evidence="6 7">
    <name type="scientific">Gelidibacter maritimus</name>
    <dbReference type="NCBI Taxonomy" id="2761487"/>
    <lineage>
        <taxon>Bacteria</taxon>
        <taxon>Pseudomonadati</taxon>
        <taxon>Bacteroidota</taxon>
        <taxon>Flavobacteriia</taxon>
        <taxon>Flavobacteriales</taxon>
        <taxon>Flavobacteriaceae</taxon>
        <taxon>Gelidibacter</taxon>
    </lineage>
</organism>
<feature type="binding site" evidence="5">
    <location>
        <position position="248"/>
    </location>
    <ligand>
        <name>Mg(2+)</name>
        <dbReference type="ChEBI" id="CHEBI:18420"/>
        <label>1</label>
        <note>catalytic</note>
    </ligand>
</feature>
<dbReference type="GO" id="GO:0005886">
    <property type="term" value="C:plasma membrane"/>
    <property type="evidence" value="ECO:0007669"/>
    <property type="project" value="UniProtKB-SubCell"/>
</dbReference>
<keyword evidence="3 4" id="KW-0460">Magnesium</keyword>
<dbReference type="HAMAP" id="MF_02095">
    <property type="entry name" value="CysQ"/>
    <property type="match status" value="1"/>
</dbReference>
<feature type="binding site" evidence="5">
    <location>
        <position position="89"/>
    </location>
    <ligand>
        <name>Mg(2+)</name>
        <dbReference type="ChEBI" id="CHEBI:18420"/>
        <label>1</label>
        <note>catalytic</note>
    </ligand>
</feature>
<dbReference type="Pfam" id="PF00459">
    <property type="entry name" value="Inositol_P"/>
    <property type="match status" value="1"/>
</dbReference>
<protein>
    <recommendedName>
        <fullName evidence="4">3'(2'),5'-bisphosphate nucleotidase CysQ</fullName>
        <ecNumber evidence="4">3.1.3.7</ecNumber>
    </recommendedName>
    <alternativeName>
        <fullName evidence="4">3'(2'),5-bisphosphonucleoside 3'(2')-phosphohydrolase</fullName>
    </alternativeName>
    <alternativeName>
        <fullName evidence="4">3'-phosphoadenosine 5'-phosphate phosphatase</fullName>
        <shortName evidence="4">PAP phosphatase</shortName>
    </alternativeName>
</protein>
<feature type="binding site" evidence="4">
    <location>
        <position position="89"/>
    </location>
    <ligand>
        <name>Mg(2+)</name>
        <dbReference type="ChEBI" id="CHEBI:18420"/>
        <label>2</label>
    </ligand>
</feature>
<keyword evidence="7" id="KW-1185">Reference proteome</keyword>
<proteinExistence type="inferred from homology"/>
<feature type="binding site" evidence="4">
    <location>
        <position position="66"/>
    </location>
    <ligand>
        <name>substrate</name>
    </ligand>
</feature>
<dbReference type="InterPro" id="IPR006240">
    <property type="entry name" value="CysQ"/>
</dbReference>
<dbReference type="PROSITE" id="PS00629">
    <property type="entry name" value="IMP_1"/>
    <property type="match status" value="1"/>
</dbReference>
<dbReference type="Proteomes" id="UP000541857">
    <property type="component" value="Unassembled WGS sequence"/>
</dbReference>
<feature type="binding site" evidence="5">
    <location>
        <position position="66"/>
    </location>
    <ligand>
        <name>Mg(2+)</name>
        <dbReference type="ChEBI" id="CHEBI:18420"/>
        <label>1</label>
        <note>catalytic</note>
    </ligand>
</feature>
<keyword evidence="2 4" id="KW-0479">Metal-binding</keyword>
<feature type="binding site" evidence="4">
    <location>
        <position position="88"/>
    </location>
    <ligand>
        <name>Mg(2+)</name>
        <dbReference type="ChEBI" id="CHEBI:18420"/>
        <label>1</label>
    </ligand>
</feature>
<reference evidence="6 7" key="1">
    <citation type="submission" date="2020-07" db="EMBL/GenBank/DDBJ databases">
        <title>Bacterium isolated from marine sediment.</title>
        <authorList>
            <person name="Shang D."/>
        </authorList>
    </citation>
    <scope>NUCLEOTIDE SEQUENCE [LARGE SCALE GENOMIC DNA]</scope>
    <source>
        <strain evidence="6 7">F6074</strain>
    </source>
</reference>
<comment type="catalytic activity">
    <reaction evidence="1 4">
        <text>adenosine 3',5'-bisphosphate + H2O = AMP + phosphate</text>
        <dbReference type="Rhea" id="RHEA:10040"/>
        <dbReference type="ChEBI" id="CHEBI:15377"/>
        <dbReference type="ChEBI" id="CHEBI:43474"/>
        <dbReference type="ChEBI" id="CHEBI:58343"/>
        <dbReference type="ChEBI" id="CHEBI:456215"/>
        <dbReference type="EC" id="3.1.3.7"/>
    </reaction>
</comment>
<keyword evidence="4" id="KW-0472">Membrane</keyword>
<comment type="similarity">
    <text evidence="4">Belongs to the inositol monophosphatase superfamily. CysQ family.</text>
</comment>
<dbReference type="RefSeq" id="WP_182205700.1">
    <property type="nucleotide sequence ID" value="NZ_JACGLT010000008.1"/>
</dbReference>